<proteinExistence type="predicted"/>
<protein>
    <submittedName>
        <fullName evidence="1">Uncharacterized protein</fullName>
    </submittedName>
</protein>
<keyword evidence="2" id="KW-1185">Reference proteome</keyword>
<reference evidence="2" key="1">
    <citation type="submission" date="2016-10" db="EMBL/GenBank/DDBJ databases">
        <authorList>
            <person name="Varghese N."/>
            <person name="Submissions S."/>
        </authorList>
    </citation>
    <scope>NUCLEOTIDE SEQUENCE [LARGE SCALE GENOMIC DNA]</scope>
    <source>
        <strain evidence="2">CGMCC 4.2126</strain>
    </source>
</reference>
<dbReference type="EMBL" id="FOQY01000038">
    <property type="protein sequence ID" value="SFK86090.1"/>
    <property type="molecule type" value="Genomic_DNA"/>
</dbReference>
<dbReference type="AlphaFoldDB" id="A0A1I4CZS3"/>
<dbReference type="Proteomes" id="UP000199111">
    <property type="component" value="Unassembled WGS sequence"/>
</dbReference>
<gene>
    <name evidence="1" type="ORF">SAMN05216275_13835</name>
</gene>
<accession>A0A1I4CZS3</accession>
<sequence length="94" mass="10528">MAIFLVATLRTGSWPWLRAGEPWPWLGTAASAGGSTPTPSATMTARSWSTWLRLRTTPSRMWTWSTFPSSKRKAATMCSFSQSAMLFQNRVAWL</sequence>
<name>A0A1I4CZS3_9ACTN</name>
<evidence type="ECO:0000313" key="2">
    <source>
        <dbReference type="Proteomes" id="UP000199111"/>
    </source>
</evidence>
<organism evidence="1 2">
    <name type="scientific">Streptosporangium canum</name>
    <dbReference type="NCBI Taxonomy" id="324952"/>
    <lineage>
        <taxon>Bacteria</taxon>
        <taxon>Bacillati</taxon>
        <taxon>Actinomycetota</taxon>
        <taxon>Actinomycetes</taxon>
        <taxon>Streptosporangiales</taxon>
        <taxon>Streptosporangiaceae</taxon>
        <taxon>Streptosporangium</taxon>
    </lineage>
</organism>
<evidence type="ECO:0000313" key="1">
    <source>
        <dbReference type="EMBL" id="SFK86090.1"/>
    </source>
</evidence>